<keyword evidence="2" id="KW-1003">Cell membrane</keyword>
<dbReference type="Pfam" id="PF00001">
    <property type="entry name" value="7tm_1"/>
    <property type="match status" value="1"/>
</dbReference>
<keyword evidence="6 9" id="KW-0472">Membrane</keyword>
<name>A0A821I782_9BILA</name>
<dbReference type="PROSITE" id="PS50262">
    <property type="entry name" value="G_PROTEIN_RECEP_F1_2"/>
    <property type="match status" value="1"/>
</dbReference>
<evidence type="ECO:0000256" key="8">
    <source>
        <dbReference type="ARBA" id="ARBA00023224"/>
    </source>
</evidence>
<accession>A0A821I782</accession>
<feature type="domain" description="G-protein coupled receptors family 1 profile" evidence="10">
    <location>
        <begin position="81"/>
        <end position="119"/>
    </location>
</feature>
<dbReference type="GO" id="GO:0043410">
    <property type="term" value="P:positive regulation of MAPK cascade"/>
    <property type="evidence" value="ECO:0007669"/>
    <property type="project" value="TreeGrafter"/>
</dbReference>
<dbReference type="Gene3D" id="1.20.1070.10">
    <property type="entry name" value="Rhodopsin 7-helix transmembrane proteins"/>
    <property type="match status" value="1"/>
</dbReference>
<evidence type="ECO:0000256" key="1">
    <source>
        <dbReference type="ARBA" id="ARBA00004651"/>
    </source>
</evidence>
<dbReference type="AlphaFoldDB" id="A0A821I782"/>
<dbReference type="InterPro" id="IPR017452">
    <property type="entry name" value="GPCR_Rhodpsn_7TM"/>
</dbReference>
<feature type="transmembrane region" description="Helical" evidence="9">
    <location>
        <begin position="65"/>
        <end position="91"/>
    </location>
</feature>
<evidence type="ECO:0000259" key="10">
    <source>
        <dbReference type="PROSITE" id="PS50262"/>
    </source>
</evidence>
<feature type="transmembrane region" description="Helical" evidence="9">
    <location>
        <begin position="98"/>
        <end position="117"/>
    </location>
</feature>
<comment type="caution">
    <text evidence="11">The sequence shown here is derived from an EMBL/GenBank/DDBJ whole genome shotgun (WGS) entry which is preliminary data.</text>
</comment>
<dbReference type="EMBL" id="CAJOBP010034376">
    <property type="protein sequence ID" value="CAF4697125.1"/>
    <property type="molecule type" value="Genomic_DNA"/>
</dbReference>
<keyword evidence="7" id="KW-0675">Receptor</keyword>
<dbReference type="GO" id="GO:0005886">
    <property type="term" value="C:plasma membrane"/>
    <property type="evidence" value="ECO:0007669"/>
    <property type="project" value="UniProtKB-SubCell"/>
</dbReference>
<proteinExistence type="predicted"/>
<keyword evidence="5" id="KW-0297">G-protein coupled receptor</keyword>
<sequence length="119" mass="12682">MDCVLTYNLSCVNDTHAQLNSSSTIFGDVLHSNLLNIGEHSNTELITSTSHPVSSSILVSLQHCIITAIILGAIVLSTITGNILVIAAVILERNLHSVAYYLFVSLAVADLMVATMVSQ</sequence>
<evidence type="ECO:0000256" key="9">
    <source>
        <dbReference type="SAM" id="Phobius"/>
    </source>
</evidence>
<evidence type="ECO:0000256" key="7">
    <source>
        <dbReference type="ARBA" id="ARBA00023170"/>
    </source>
</evidence>
<reference evidence="11" key="1">
    <citation type="submission" date="2021-02" db="EMBL/GenBank/DDBJ databases">
        <authorList>
            <person name="Nowell W R."/>
        </authorList>
    </citation>
    <scope>NUCLEOTIDE SEQUENCE</scope>
</reference>
<dbReference type="PRINTS" id="PR00237">
    <property type="entry name" value="GPCRRHODOPSN"/>
</dbReference>
<keyword evidence="3 9" id="KW-0812">Transmembrane</keyword>
<comment type="subcellular location">
    <subcellularLocation>
        <location evidence="1">Cell membrane</location>
        <topology evidence="1">Multi-pass membrane protein</topology>
    </subcellularLocation>
</comment>
<evidence type="ECO:0000313" key="12">
    <source>
        <dbReference type="Proteomes" id="UP000663873"/>
    </source>
</evidence>
<keyword evidence="4 9" id="KW-1133">Transmembrane helix</keyword>
<dbReference type="InterPro" id="IPR000276">
    <property type="entry name" value="GPCR_Rhodpsn"/>
</dbReference>
<evidence type="ECO:0000256" key="3">
    <source>
        <dbReference type="ARBA" id="ARBA00022692"/>
    </source>
</evidence>
<protein>
    <recommendedName>
        <fullName evidence="10">G-protein coupled receptors family 1 profile domain-containing protein</fullName>
    </recommendedName>
</protein>
<dbReference type="Proteomes" id="UP000663873">
    <property type="component" value="Unassembled WGS sequence"/>
</dbReference>
<organism evidence="11 12">
    <name type="scientific">Rotaria socialis</name>
    <dbReference type="NCBI Taxonomy" id="392032"/>
    <lineage>
        <taxon>Eukaryota</taxon>
        <taxon>Metazoa</taxon>
        <taxon>Spiralia</taxon>
        <taxon>Gnathifera</taxon>
        <taxon>Rotifera</taxon>
        <taxon>Eurotatoria</taxon>
        <taxon>Bdelloidea</taxon>
        <taxon>Philodinida</taxon>
        <taxon>Philodinidae</taxon>
        <taxon>Rotaria</taxon>
    </lineage>
</organism>
<dbReference type="GO" id="GO:0071880">
    <property type="term" value="P:adenylate cyclase-activating adrenergic receptor signaling pathway"/>
    <property type="evidence" value="ECO:0007669"/>
    <property type="project" value="TreeGrafter"/>
</dbReference>
<keyword evidence="8" id="KW-0807">Transducer</keyword>
<evidence type="ECO:0000313" key="11">
    <source>
        <dbReference type="EMBL" id="CAF4697125.1"/>
    </source>
</evidence>
<evidence type="ECO:0000256" key="6">
    <source>
        <dbReference type="ARBA" id="ARBA00023136"/>
    </source>
</evidence>
<evidence type="ECO:0000256" key="5">
    <source>
        <dbReference type="ARBA" id="ARBA00023040"/>
    </source>
</evidence>
<evidence type="ECO:0000256" key="2">
    <source>
        <dbReference type="ARBA" id="ARBA00022475"/>
    </source>
</evidence>
<dbReference type="PANTHER" id="PTHR24248">
    <property type="entry name" value="ADRENERGIC RECEPTOR-RELATED G-PROTEIN COUPLED RECEPTOR"/>
    <property type="match status" value="1"/>
</dbReference>
<evidence type="ECO:0000256" key="4">
    <source>
        <dbReference type="ARBA" id="ARBA00022989"/>
    </source>
</evidence>
<keyword evidence="12" id="KW-1185">Reference proteome</keyword>
<dbReference type="GO" id="GO:0004930">
    <property type="term" value="F:G protein-coupled receptor activity"/>
    <property type="evidence" value="ECO:0007669"/>
    <property type="project" value="UniProtKB-KW"/>
</dbReference>
<dbReference type="SUPFAM" id="SSF81321">
    <property type="entry name" value="Family A G protein-coupled receptor-like"/>
    <property type="match status" value="1"/>
</dbReference>
<dbReference type="PANTHER" id="PTHR24248:SF200">
    <property type="entry name" value="5-HYDROXYTRYPTAMINE RECEPTOR 1B-LIKE ISOFORM X1"/>
    <property type="match status" value="1"/>
</dbReference>
<gene>
    <name evidence="11" type="ORF">UJA718_LOCUS36051</name>
</gene>